<keyword evidence="3" id="KW-0808">Transferase</keyword>
<comment type="caution">
    <text evidence="10">The sequence shown here is derived from an EMBL/GenBank/DDBJ whole genome shotgun (WGS) entry which is preliminary data.</text>
</comment>
<dbReference type="GO" id="GO:0003977">
    <property type="term" value="F:UDP-N-acetylglucosamine diphosphorylase activity"/>
    <property type="evidence" value="ECO:0007669"/>
    <property type="project" value="UniProtKB-EC"/>
</dbReference>
<evidence type="ECO:0000256" key="5">
    <source>
        <dbReference type="ARBA" id="ARBA00023315"/>
    </source>
</evidence>
<dbReference type="InterPro" id="IPR050065">
    <property type="entry name" value="GlmU-like"/>
</dbReference>
<comment type="function">
    <text evidence="8">Catalyzes the last two sequential reactions in the de novo biosynthetic pathway for UDP-N-acetylglucosamine (UDP-GlcNAc). The C-terminal domain catalyzes the transfer of acetyl group from acetyl coenzyme A to glucosamine-1-phosphate (GlcN-1-P) to produce N-acetylglucosamine-1-phosphate (GlcNAc-1-P), which is converted into UDP-GlcNAc by the transfer of uridine 5-monophosphate (from uridine 5-triphosphate), a reaction catalyzed by the N-terminal domain.</text>
</comment>
<evidence type="ECO:0000256" key="4">
    <source>
        <dbReference type="ARBA" id="ARBA00022695"/>
    </source>
</evidence>
<gene>
    <name evidence="10" type="ORF">A3B85_00540</name>
</gene>
<comment type="catalytic activity">
    <reaction evidence="7">
        <text>N-acetyl-alpha-D-glucosamine 1-phosphate + UTP + H(+) = UDP-N-acetyl-alpha-D-glucosamine + diphosphate</text>
        <dbReference type="Rhea" id="RHEA:13509"/>
        <dbReference type="ChEBI" id="CHEBI:15378"/>
        <dbReference type="ChEBI" id="CHEBI:33019"/>
        <dbReference type="ChEBI" id="CHEBI:46398"/>
        <dbReference type="ChEBI" id="CHEBI:57705"/>
        <dbReference type="ChEBI" id="CHEBI:57776"/>
        <dbReference type="EC" id="2.7.7.23"/>
    </reaction>
</comment>
<organism evidence="10 11">
    <name type="scientific">Candidatus Nomurabacteria bacterium RIFCSPHIGHO2_02_FULL_37_13</name>
    <dbReference type="NCBI Taxonomy" id="1801750"/>
    <lineage>
        <taxon>Bacteria</taxon>
        <taxon>Candidatus Nomuraibacteriota</taxon>
    </lineage>
</organism>
<dbReference type="PANTHER" id="PTHR43584">
    <property type="entry name" value="NUCLEOTIDYL TRANSFERASE"/>
    <property type="match status" value="1"/>
</dbReference>
<protein>
    <recommendedName>
        <fullName evidence="9">MobA-like NTP transferase domain-containing protein</fullName>
    </recommendedName>
</protein>
<dbReference type="Proteomes" id="UP000178374">
    <property type="component" value="Unassembled WGS sequence"/>
</dbReference>
<evidence type="ECO:0000259" key="9">
    <source>
        <dbReference type="Pfam" id="PF12804"/>
    </source>
</evidence>
<dbReference type="CDD" id="cd02540">
    <property type="entry name" value="GT2_GlmU_N_bac"/>
    <property type="match status" value="1"/>
</dbReference>
<dbReference type="STRING" id="1801750.A3B85_00540"/>
<feature type="domain" description="MobA-like NTP transferase" evidence="9">
    <location>
        <begin position="8"/>
        <end position="135"/>
    </location>
</feature>
<dbReference type="InterPro" id="IPR029044">
    <property type="entry name" value="Nucleotide-diphossugar_trans"/>
</dbReference>
<accession>A0A1F6W4E9</accession>
<dbReference type="Gene3D" id="3.90.550.10">
    <property type="entry name" value="Spore Coat Polysaccharide Biosynthesis Protein SpsA, Chain A"/>
    <property type="match status" value="1"/>
</dbReference>
<sequence>MNDKTKIIILAAGKGERMQSELPKVLVKVQGKPMIKHLLESVAKSDIDNNPIIVVGYKKELVIKELNEESKKYHYINQELQLGTGHAVNLAKDYLKNNTEHVMVLYGDHPFISAQTIKKINEKHLESGKKITMATVKLPNFRDWRINFVNFSRIIRDKNGKIIRDIQFKDASDEEIKVTEVNPCYFSFQADWLWKNLESLKNNNAQKEYYLTDLIKIATAEGIEIESIEIEPYEALGANTKAELDILERLAIQLNYA</sequence>
<comment type="catalytic activity">
    <reaction evidence="6">
        <text>alpha-D-glucosamine 1-phosphate + acetyl-CoA = N-acetyl-alpha-D-glucosamine 1-phosphate + CoA + H(+)</text>
        <dbReference type="Rhea" id="RHEA:13725"/>
        <dbReference type="ChEBI" id="CHEBI:15378"/>
        <dbReference type="ChEBI" id="CHEBI:57287"/>
        <dbReference type="ChEBI" id="CHEBI:57288"/>
        <dbReference type="ChEBI" id="CHEBI:57776"/>
        <dbReference type="ChEBI" id="CHEBI:58516"/>
        <dbReference type="EC" id="2.3.1.157"/>
    </reaction>
</comment>
<dbReference type="GO" id="GO:0019134">
    <property type="term" value="F:glucosamine-1-phosphate N-acetyltransferase activity"/>
    <property type="evidence" value="ECO:0007669"/>
    <property type="project" value="UniProtKB-EC"/>
</dbReference>
<evidence type="ECO:0000256" key="7">
    <source>
        <dbReference type="ARBA" id="ARBA00048493"/>
    </source>
</evidence>
<evidence type="ECO:0000256" key="1">
    <source>
        <dbReference type="ARBA" id="ARBA00007707"/>
    </source>
</evidence>
<evidence type="ECO:0000256" key="2">
    <source>
        <dbReference type="ARBA" id="ARBA00007947"/>
    </source>
</evidence>
<name>A0A1F6W4E9_9BACT</name>
<reference evidence="10 11" key="1">
    <citation type="journal article" date="2016" name="Nat. Commun.">
        <title>Thousands of microbial genomes shed light on interconnected biogeochemical processes in an aquifer system.</title>
        <authorList>
            <person name="Anantharaman K."/>
            <person name="Brown C.T."/>
            <person name="Hug L.A."/>
            <person name="Sharon I."/>
            <person name="Castelle C.J."/>
            <person name="Probst A.J."/>
            <person name="Thomas B.C."/>
            <person name="Singh A."/>
            <person name="Wilkins M.J."/>
            <person name="Karaoz U."/>
            <person name="Brodie E.L."/>
            <person name="Williams K.H."/>
            <person name="Hubbard S.S."/>
            <person name="Banfield J.F."/>
        </authorList>
    </citation>
    <scope>NUCLEOTIDE SEQUENCE [LARGE SCALE GENOMIC DNA]</scope>
</reference>
<dbReference type="AlphaFoldDB" id="A0A1F6W4E9"/>
<proteinExistence type="inferred from homology"/>
<dbReference type="InterPro" id="IPR025877">
    <property type="entry name" value="MobA-like_NTP_Trfase"/>
</dbReference>
<dbReference type="SUPFAM" id="SSF53448">
    <property type="entry name" value="Nucleotide-diphospho-sugar transferases"/>
    <property type="match status" value="1"/>
</dbReference>
<evidence type="ECO:0000313" key="11">
    <source>
        <dbReference type="Proteomes" id="UP000178374"/>
    </source>
</evidence>
<evidence type="ECO:0000256" key="8">
    <source>
        <dbReference type="ARBA" id="ARBA00049628"/>
    </source>
</evidence>
<evidence type="ECO:0000256" key="6">
    <source>
        <dbReference type="ARBA" id="ARBA00048247"/>
    </source>
</evidence>
<keyword evidence="4" id="KW-0548">Nucleotidyltransferase</keyword>
<comment type="similarity">
    <text evidence="1">In the C-terminal section; belongs to the transferase hexapeptide repeat family.</text>
</comment>
<dbReference type="PANTHER" id="PTHR43584:SF3">
    <property type="entry name" value="BIFUNCTIONAL PROTEIN GLMU"/>
    <property type="match status" value="1"/>
</dbReference>
<comment type="similarity">
    <text evidence="2">In the N-terminal section; belongs to the N-acetylglucosamine-1-phosphate uridyltransferase family.</text>
</comment>
<dbReference type="EMBL" id="MFUA01000018">
    <property type="protein sequence ID" value="OGI76808.1"/>
    <property type="molecule type" value="Genomic_DNA"/>
</dbReference>
<evidence type="ECO:0000256" key="3">
    <source>
        <dbReference type="ARBA" id="ARBA00022679"/>
    </source>
</evidence>
<evidence type="ECO:0000313" key="10">
    <source>
        <dbReference type="EMBL" id="OGI76808.1"/>
    </source>
</evidence>
<dbReference type="Pfam" id="PF12804">
    <property type="entry name" value="NTP_transf_3"/>
    <property type="match status" value="1"/>
</dbReference>
<keyword evidence="5" id="KW-0012">Acyltransferase</keyword>